<gene>
    <name evidence="2" type="ORF">DJ013_21110</name>
</gene>
<dbReference type="EMBL" id="CP029480">
    <property type="protein sequence ID" value="AWW00547.1"/>
    <property type="molecule type" value="Genomic_DNA"/>
</dbReference>
<dbReference type="InterPro" id="IPR036597">
    <property type="entry name" value="Fido-like_dom_sf"/>
</dbReference>
<evidence type="ECO:0000259" key="1">
    <source>
        <dbReference type="PROSITE" id="PS51459"/>
    </source>
</evidence>
<dbReference type="Proteomes" id="UP000249873">
    <property type="component" value="Chromosome"/>
</dbReference>
<dbReference type="PANTHER" id="PTHR13504:SF33">
    <property type="entry name" value="FIC FAMILY PROTEIN"/>
    <property type="match status" value="1"/>
</dbReference>
<accession>A0A2Z4GH26</accession>
<protein>
    <recommendedName>
        <fullName evidence="1">Fido domain-containing protein</fullName>
    </recommendedName>
</protein>
<dbReference type="AlphaFoldDB" id="A0A2Z4GH26"/>
<dbReference type="OrthoDB" id="9814400at2"/>
<evidence type="ECO:0000313" key="2">
    <source>
        <dbReference type="EMBL" id="AWW00547.1"/>
    </source>
</evidence>
<proteinExistence type="predicted"/>
<dbReference type="InterPro" id="IPR003812">
    <property type="entry name" value="Fido"/>
</dbReference>
<dbReference type="Gene3D" id="1.10.3290.10">
    <property type="entry name" value="Fido-like domain"/>
    <property type="match status" value="1"/>
</dbReference>
<keyword evidence="3" id="KW-1185">Reference proteome</keyword>
<dbReference type="PROSITE" id="PS51459">
    <property type="entry name" value="FIDO"/>
    <property type="match status" value="1"/>
</dbReference>
<dbReference type="SUPFAM" id="SSF140931">
    <property type="entry name" value="Fic-like"/>
    <property type="match status" value="1"/>
</dbReference>
<dbReference type="KEGG" id="als:DJ013_21110"/>
<evidence type="ECO:0000313" key="3">
    <source>
        <dbReference type="Proteomes" id="UP000249873"/>
    </source>
</evidence>
<dbReference type="InterPro" id="IPR040198">
    <property type="entry name" value="Fido_containing"/>
</dbReference>
<sequence>MVHAGIAHLCFEIIHLYEDGNGRIGRALAEKVLSERPGLTAIAHAIEVNKKKYYDALHKSNHSLDITKWLVFFSEIILEAQAYILSLIDFVIAKTNFFEKHKNILNERQKKAVLRMFKEGIEGFQGGLSAELYAYYGTSRATTTRDLANLIEKTVFKKTGELKSSRCFLILS</sequence>
<dbReference type="PANTHER" id="PTHR13504">
    <property type="entry name" value="FIDO DOMAIN-CONTAINING PROTEIN DDB_G0283145"/>
    <property type="match status" value="1"/>
</dbReference>
<reference evidence="2 3" key="1">
    <citation type="submission" date="2018-05" db="EMBL/GenBank/DDBJ databases">
        <title>Complete genome sequence of Arcticibacterium luteifluviistationis SM1504T, a cytophagaceae bacterium isolated from Arctic surface seawater.</title>
        <authorList>
            <person name="Li Y."/>
            <person name="Qin Q.-L."/>
        </authorList>
    </citation>
    <scope>NUCLEOTIDE SEQUENCE [LARGE SCALE GENOMIC DNA]</scope>
    <source>
        <strain evidence="2 3">SM1504</strain>
    </source>
</reference>
<organism evidence="2 3">
    <name type="scientific">Arcticibacterium luteifluviistationis</name>
    <dbReference type="NCBI Taxonomy" id="1784714"/>
    <lineage>
        <taxon>Bacteria</taxon>
        <taxon>Pseudomonadati</taxon>
        <taxon>Bacteroidota</taxon>
        <taxon>Cytophagia</taxon>
        <taxon>Cytophagales</taxon>
        <taxon>Leadbetterellaceae</taxon>
        <taxon>Arcticibacterium</taxon>
    </lineage>
</organism>
<name>A0A2Z4GH26_9BACT</name>
<feature type="domain" description="Fido" evidence="1">
    <location>
        <begin position="1"/>
        <end position="75"/>
    </location>
</feature>
<dbReference type="Pfam" id="PF02661">
    <property type="entry name" value="Fic"/>
    <property type="match status" value="1"/>
</dbReference>